<name>A0ABS5SDZ9_9BACT</name>
<dbReference type="RefSeq" id="WP_214174824.1">
    <property type="nucleotide sequence ID" value="NZ_JAHCVK010000002.1"/>
</dbReference>
<evidence type="ECO:0000313" key="3">
    <source>
        <dbReference type="Proteomes" id="UP000756860"/>
    </source>
</evidence>
<feature type="chain" id="PRO_5045486830" evidence="1">
    <location>
        <begin position="28"/>
        <end position="183"/>
    </location>
</feature>
<gene>
    <name evidence="2" type="ORF">KI810_07170</name>
</gene>
<protein>
    <submittedName>
        <fullName evidence="2">Pilus assembly protein PilP</fullName>
    </submittedName>
</protein>
<evidence type="ECO:0000313" key="2">
    <source>
        <dbReference type="EMBL" id="MBT0652831.1"/>
    </source>
</evidence>
<proteinExistence type="predicted"/>
<dbReference type="Pfam" id="PF04351">
    <property type="entry name" value="PilP"/>
    <property type="match status" value="1"/>
</dbReference>
<comment type="caution">
    <text evidence="2">The sequence shown here is derived from an EMBL/GenBank/DDBJ whole genome shotgun (WGS) entry which is preliminary data.</text>
</comment>
<keyword evidence="3" id="KW-1185">Reference proteome</keyword>
<reference evidence="2 3" key="1">
    <citation type="submission" date="2021-05" db="EMBL/GenBank/DDBJ databases">
        <title>The draft genome of Geobacter luticola JCM 17780.</title>
        <authorList>
            <person name="Xu Z."/>
            <person name="Masuda Y."/>
            <person name="Itoh H."/>
            <person name="Senoo K."/>
        </authorList>
    </citation>
    <scope>NUCLEOTIDE SEQUENCE [LARGE SCALE GENOMIC DNA]</scope>
    <source>
        <strain evidence="2 3">JCM 17780</strain>
    </source>
</reference>
<evidence type="ECO:0000256" key="1">
    <source>
        <dbReference type="SAM" id="SignalP"/>
    </source>
</evidence>
<sequence>MIKRARNKQVIILFLVLSLAVSGCKKKAETPQPQAKPQAPVTQVQKPVQKQLSSAQVGGGNAPALNFSLKKDPFKPLIAKAEPSAGKNAAPVISKNTNMLPIQSFDASKFKVSGIVAGLKENKALIIDPAGKGYVVKQGMLIGNNNGRITKISNNAIEIAEQYRDESGHTKKRVIKLTLSPKR</sequence>
<dbReference type="InterPro" id="IPR007446">
    <property type="entry name" value="PilP"/>
</dbReference>
<dbReference type="EMBL" id="JAHCVK010000002">
    <property type="protein sequence ID" value="MBT0652831.1"/>
    <property type="molecule type" value="Genomic_DNA"/>
</dbReference>
<feature type="signal peptide" evidence="1">
    <location>
        <begin position="1"/>
        <end position="27"/>
    </location>
</feature>
<organism evidence="2 3">
    <name type="scientific">Geomobilimonas luticola</name>
    <dbReference type="NCBI Taxonomy" id="1114878"/>
    <lineage>
        <taxon>Bacteria</taxon>
        <taxon>Pseudomonadati</taxon>
        <taxon>Thermodesulfobacteriota</taxon>
        <taxon>Desulfuromonadia</taxon>
        <taxon>Geobacterales</taxon>
        <taxon>Geobacteraceae</taxon>
        <taxon>Geomobilimonas</taxon>
    </lineage>
</organism>
<dbReference type="PROSITE" id="PS51257">
    <property type="entry name" value="PROKAR_LIPOPROTEIN"/>
    <property type="match status" value="1"/>
</dbReference>
<dbReference type="Gene3D" id="2.30.30.830">
    <property type="match status" value="1"/>
</dbReference>
<keyword evidence="1" id="KW-0732">Signal</keyword>
<accession>A0ABS5SDZ9</accession>
<dbReference type="Proteomes" id="UP000756860">
    <property type="component" value="Unassembled WGS sequence"/>
</dbReference>